<dbReference type="InterPro" id="IPR007624">
    <property type="entry name" value="RNA_pol_sigma70_r3"/>
</dbReference>
<dbReference type="SUPFAM" id="SSF88946">
    <property type="entry name" value="Sigma2 domain of RNA polymerase sigma factors"/>
    <property type="match status" value="1"/>
</dbReference>
<dbReference type="InterPro" id="IPR014284">
    <property type="entry name" value="RNA_pol_sigma-70_dom"/>
</dbReference>
<reference evidence="10" key="1">
    <citation type="journal article" date="2019" name="Int. J. Syst. Evol. Microbiol.">
        <title>The Global Catalogue of Microorganisms (GCM) 10K type strain sequencing project: providing services to taxonomists for standard genome sequencing and annotation.</title>
        <authorList>
            <consortium name="The Broad Institute Genomics Platform"/>
            <consortium name="The Broad Institute Genome Sequencing Center for Infectious Disease"/>
            <person name="Wu L."/>
            <person name="Ma J."/>
        </authorList>
    </citation>
    <scope>NUCLEOTIDE SEQUENCE [LARGE SCALE GENOMIC DNA]</scope>
    <source>
        <strain evidence="10">JCM 18127</strain>
    </source>
</reference>
<keyword evidence="3" id="KW-0238">DNA-binding</keyword>
<evidence type="ECO:0000313" key="10">
    <source>
        <dbReference type="Proteomes" id="UP001500621"/>
    </source>
</evidence>
<evidence type="ECO:0000256" key="3">
    <source>
        <dbReference type="ARBA" id="ARBA00023125"/>
    </source>
</evidence>
<dbReference type="Pfam" id="PF04545">
    <property type="entry name" value="Sigma70_r4"/>
    <property type="match status" value="1"/>
</dbReference>
<dbReference type="InterPro" id="IPR013325">
    <property type="entry name" value="RNA_pol_sigma_r2"/>
</dbReference>
<evidence type="ECO:0000256" key="4">
    <source>
        <dbReference type="ARBA" id="ARBA00023163"/>
    </source>
</evidence>
<evidence type="ECO:0000259" key="8">
    <source>
        <dbReference type="Pfam" id="PF04545"/>
    </source>
</evidence>
<sequence length="294" mass="32882">MSEPTPSPSSAEETSQPRVRAGRPDGDRGVTRAERSERTAALVARLTDATPTERDQIVEQVILLNRGVAEAVASRYQGRGVAREDLVQVAYEGLTKAVHRFDPSTANDLLTFAVPTIRGELLRHFRDHSWTVRPPRRVQELQWRVNKKIEELEQNLGHEPSNTEIKTSMGISDADYQEAVEAFGCFAPTSLEQPAAGDSTTTLGDFIPEDDHDAQASEARVMLSPVVRRLSERDRRILQLRFVEDLTQAEIGEDLGVTQMQVSRLLARILDDMRDELDPDAEEGPSSRSTRSRR</sequence>
<organism evidence="9 10">
    <name type="scientific">Nocardioides nanhaiensis</name>
    <dbReference type="NCBI Taxonomy" id="1476871"/>
    <lineage>
        <taxon>Bacteria</taxon>
        <taxon>Bacillati</taxon>
        <taxon>Actinomycetota</taxon>
        <taxon>Actinomycetes</taxon>
        <taxon>Propionibacteriales</taxon>
        <taxon>Nocardioidaceae</taxon>
        <taxon>Nocardioides</taxon>
    </lineage>
</organism>
<keyword evidence="4" id="KW-0804">Transcription</keyword>
<feature type="region of interest" description="Disordered" evidence="5">
    <location>
        <begin position="275"/>
        <end position="294"/>
    </location>
</feature>
<proteinExistence type="predicted"/>
<dbReference type="Pfam" id="PF04539">
    <property type="entry name" value="Sigma70_r3"/>
    <property type="match status" value="1"/>
</dbReference>
<dbReference type="CDD" id="cd06171">
    <property type="entry name" value="Sigma70_r4"/>
    <property type="match status" value="1"/>
</dbReference>
<evidence type="ECO:0000256" key="1">
    <source>
        <dbReference type="ARBA" id="ARBA00023015"/>
    </source>
</evidence>
<dbReference type="RefSeq" id="WP_345262470.1">
    <property type="nucleotide sequence ID" value="NZ_BAABIM010000001.1"/>
</dbReference>
<feature type="domain" description="RNA polymerase sigma-70 region 3" evidence="6">
    <location>
        <begin position="144"/>
        <end position="213"/>
    </location>
</feature>
<keyword evidence="10" id="KW-1185">Reference proteome</keyword>
<feature type="compositionally biased region" description="Basic and acidic residues" evidence="5">
    <location>
        <begin position="22"/>
        <end position="36"/>
    </location>
</feature>
<evidence type="ECO:0000256" key="5">
    <source>
        <dbReference type="SAM" id="MobiDB-lite"/>
    </source>
</evidence>
<keyword evidence="1" id="KW-0805">Transcription regulation</keyword>
<dbReference type="NCBIfam" id="TIGR02937">
    <property type="entry name" value="sigma70-ECF"/>
    <property type="match status" value="1"/>
</dbReference>
<dbReference type="PANTHER" id="PTHR30385">
    <property type="entry name" value="SIGMA FACTOR F FLAGELLAR"/>
    <property type="match status" value="1"/>
</dbReference>
<feature type="domain" description="RNA polymerase sigma-70 region 2" evidence="7">
    <location>
        <begin position="69"/>
        <end position="131"/>
    </location>
</feature>
<dbReference type="PRINTS" id="PR00046">
    <property type="entry name" value="SIGMA70FCT"/>
</dbReference>
<feature type="compositionally biased region" description="Low complexity" evidence="5">
    <location>
        <begin position="1"/>
        <end position="14"/>
    </location>
</feature>
<keyword evidence="2" id="KW-0731">Sigma factor</keyword>
<name>A0ABP8VV58_9ACTN</name>
<dbReference type="InterPro" id="IPR013324">
    <property type="entry name" value="RNA_pol_sigma_r3/r4-like"/>
</dbReference>
<evidence type="ECO:0000259" key="7">
    <source>
        <dbReference type="Pfam" id="PF04542"/>
    </source>
</evidence>
<feature type="domain" description="RNA polymerase sigma-70 region 4" evidence="8">
    <location>
        <begin position="229"/>
        <end position="274"/>
    </location>
</feature>
<dbReference type="Pfam" id="PF04542">
    <property type="entry name" value="Sigma70_r2"/>
    <property type="match status" value="1"/>
</dbReference>
<dbReference type="InterPro" id="IPR000943">
    <property type="entry name" value="RNA_pol_sigma70"/>
</dbReference>
<dbReference type="Gene3D" id="1.20.140.160">
    <property type="match status" value="1"/>
</dbReference>
<feature type="region of interest" description="Disordered" evidence="5">
    <location>
        <begin position="1"/>
        <end position="36"/>
    </location>
</feature>
<dbReference type="SUPFAM" id="SSF88659">
    <property type="entry name" value="Sigma3 and sigma4 domains of RNA polymerase sigma factors"/>
    <property type="match status" value="2"/>
</dbReference>
<dbReference type="Proteomes" id="UP001500621">
    <property type="component" value="Unassembled WGS sequence"/>
</dbReference>
<evidence type="ECO:0000259" key="6">
    <source>
        <dbReference type="Pfam" id="PF04539"/>
    </source>
</evidence>
<dbReference type="InterPro" id="IPR007630">
    <property type="entry name" value="RNA_pol_sigma70_r4"/>
</dbReference>
<dbReference type="InterPro" id="IPR007627">
    <property type="entry name" value="RNA_pol_sigma70_r2"/>
</dbReference>
<protein>
    <submittedName>
        <fullName evidence="9">SigB/SigF/SigG family RNA polymerase sigma factor</fullName>
    </submittedName>
</protein>
<dbReference type="EMBL" id="BAABIM010000001">
    <property type="protein sequence ID" value="GAA4671416.1"/>
    <property type="molecule type" value="Genomic_DNA"/>
</dbReference>
<gene>
    <name evidence="9" type="ORF">GCM10023226_05010</name>
</gene>
<dbReference type="PANTHER" id="PTHR30385:SF4">
    <property type="entry name" value="RNA POLYMERASE SIGMA-E FACTOR"/>
    <property type="match status" value="1"/>
</dbReference>
<evidence type="ECO:0000313" key="9">
    <source>
        <dbReference type="EMBL" id="GAA4671416.1"/>
    </source>
</evidence>
<dbReference type="Gene3D" id="1.20.120.1810">
    <property type="match status" value="1"/>
</dbReference>
<evidence type="ECO:0000256" key="2">
    <source>
        <dbReference type="ARBA" id="ARBA00023082"/>
    </source>
</evidence>
<comment type="caution">
    <text evidence="9">The sequence shown here is derived from an EMBL/GenBank/DDBJ whole genome shotgun (WGS) entry which is preliminary data.</text>
</comment>
<accession>A0ABP8VV58</accession>